<dbReference type="Proteomes" id="UP000034034">
    <property type="component" value="Chromosome"/>
</dbReference>
<proteinExistence type="predicted"/>
<feature type="transmembrane region" description="Helical" evidence="1">
    <location>
        <begin position="6"/>
        <end position="28"/>
    </location>
</feature>
<dbReference type="Pfam" id="PF19770">
    <property type="entry name" value="DUF6256"/>
    <property type="match status" value="1"/>
</dbReference>
<accession>A0A0F7FZS3</accession>
<evidence type="ECO:0000313" key="2">
    <source>
        <dbReference type="EMBL" id="AKG45675.1"/>
    </source>
</evidence>
<dbReference type="AlphaFoldDB" id="A0A0F7FZS3"/>
<keyword evidence="1" id="KW-0812">Transmembrane</keyword>
<feature type="transmembrane region" description="Helical" evidence="1">
    <location>
        <begin position="84"/>
        <end position="108"/>
    </location>
</feature>
<evidence type="ECO:0000313" key="3">
    <source>
        <dbReference type="Proteomes" id="UP000034034"/>
    </source>
</evidence>
<evidence type="ECO:0000256" key="1">
    <source>
        <dbReference type="SAM" id="Phobius"/>
    </source>
</evidence>
<keyword evidence="1" id="KW-0472">Membrane</keyword>
<feature type="transmembrane region" description="Helical" evidence="1">
    <location>
        <begin position="49"/>
        <end position="72"/>
    </location>
</feature>
<dbReference type="RefSeq" id="WP_030733748.1">
    <property type="nucleotide sequence ID" value="NZ_CP009922.3"/>
</dbReference>
<protein>
    <submittedName>
        <fullName evidence="2">Uncharacterized protein</fullName>
    </submittedName>
</protein>
<dbReference type="PATRIC" id="fig|408015.6.peg.4344"/>
<dbReference type="STRING" id="408015.SXIM_42910"/>
<dbReference type="KEGG" id="sxi:SXIM_42910"/>
<dbReference type="EMBL" id="CP009922">
    <property type="protein sequence ID" value="AKG45675.1"/>
    <property type="molecule type" value="Genomic_DNA"/>
</dbReference>
<sequence>MADWIAIGTVCAGYVLLMIYLATGVRIIRADPRARPHRRRPERRGRREFLRQVIGTYVGGWLLLMVVIVGYYGGLARHNPSFVLHAVTGTLALMGLTLPLFLAASWAATRRARRPARPGRRPPPGPGT</sequence>
<name>A0A0F7FZS3_9ACTN</name>
<gene>
    <name evidence="2" type="ORF">SXIM_42910</name>
</gene>
<keyword evidence="1" id="KW-1133">Transmembrane helix</keyword>
<dbReference type="InterPro" id="IPR046223">
    <property type="entry name" value="DUF6256"/>
</dbReference>
<keyword evidence="3" id="KW-1185">Reference proteome</keyword>
<dbReference type="HOGENOM" id="CLU_1958456_0_0_11"/>
<organism evidence="2 3">
    <name type="scientific">Streptomyces xiamenensis</name>
    <dbReference type="NCBI Taxonomy" id="408015"/>
    <lineage>
        <taxon>Bacteria</taxon>
        <taxon>Bacillati</taxon>
        <taxon>Actinomycetota</taxon>
        <taxon>Actinomycetes</taxon>
        <taxon>Kitasatosporales</taxon>
        <taxon>Streptomycetaceae</taxon>
        <taxon>Streptomyces</taxon>
    </lineage>
</organism>
<reference evidence="2" key="1">
    <citation type="submission" date="2019-08" db="EMBL/GenBank/DDBJ databases">
        <title>Complete genome sequence of a mangrove-derived Streptomyces xiamenensis.</title>
        <authorList>
            <person name="Xu J."/>
        </authorList>
    </citation>
    <scope>NUCLEOTIDE SEQUENCE</scope>
    <source>
        <strain evidence="2">318</strain>
    </source>
</reference>